<evidence type="ECO:0000313" key="1">
    <source>
        <dbReference type="EMBL" id="PSN60772.1"/>
    </source>
</evidence>
<reference evidence="1 2" key="1">
    <citation type="journal article" date="2018" name="Front. Microbiol.">
        <title>Genome-Wide Analysis of Corynespora cassiicola Leaf Fall Disease Putative Effectors.</title>
        <authorList>
            <person name="Lopez D."/>
            <person name="Ribeiro S."/>
            <person name="Label P."/>
            <person name="Fumanal B."/>
            <person name="Venisse J.S."/>
            <person name="Kohler A."/>
            <person name="de Oliveira R.R."/>
            <person name="Labutti K."/>
            <person name="Lipzen A."/>
            <person name="Lail K."/>
            <person name="Bauer D."/>
            <person name="Ohm R.A."/>
            <person name="Barry K.W."/>
            <person name="Spatafora J."/>
            <person name="Grigoriev I.V."/>
            <person name="Martin F.M."/>
            <person name="Pujade-Renaud V."/>
        </authorList>
    </citation>
    <scope>NUCLEOTIDE SEQUENCE [LARGE SCALE GENOMIC DNA]</scope>
    <source>
        <strain evidence="1 2">Philippines</strain>
    </source>
</reference>
<keyword evidence="2" id="KW-1185">Reference proteome</keyword>
<sequence>MEMRSSNDGDDSIDFIWDLQSHRSWLSVTSSSVLGDAVPRPGKTLNKAQIIYASVDFAQTRFVVGLFRPGTGGEPTELTPGYDWQFFQPLGQKEHIETETQNTDPVDRDLEEENSSYDEWLDDFLDAYTADGVVKEQKVEHDIAHCVEGANRTACDLIEVFIFQLRN</sequence>
<name>A0A2T2N5P6_CORCC</name>
<gene>
    <name evidence="1" type="ORF">BS50DRAFT_593508</name>
</gene>
<protein>
    <submittedName>
        <fullName evidence="1">Uncharacterized protein</fullName>
    </submittedName>
</protein>
<dbReference type="Proteomes" id="UP000240883">
    <property type="component" value="Unassembled WGS sequence"/>
</dbReference>
<dbReference type="AlphaFoldDB" id="A0A2T2N5P6"/>
<organism evidence="1 2">
    <name type="scientific">Corynespora cassiicola Philippines</name>
    <dbReference type="NCBI Taxonomy" id="1448308"/>
    <lineage>
        <taxon>Eukaryota</taxon>
        <taxon>Fungi</taxon>
        <taxon>Dikarya</taxon>
        <taxon>Ascomycota</taxon>
        <taxon>Pezizomycotina</taxon>
        <taxon>Dothideomycetes</taxon>
        <taxon>Pleosporomycetidae</taxon>
        <taxon>Pleosporales</taxon>
        <taxon>Corynesporascaceae</taxon>
        <taxon>Corynespora</taxon>
    </lineage>
</organism>
<accession>A0A2T2N5P6</accession>
<evidence type="ECO:0000313" key="2">
    <source>
        <dbReference type="Proteomes" id="UP000240883"/>
    </source>
</evidence>
<proteinExistence type="predicted"/>
<dbReference type="EMBL" id="KZ678147">
    <property type="protein sequence ID" value="PSN60772.1"/>
    <property type="molecule type" value="Genomic_DNA"/>
</dbReference>